<evidence type="ECO:0000313" key="10">
    <source>
        <dbReference type="EMBL" id="CAH0478609.1"/>
    </source>
</evidence>
<dbReference type="InterPro" id="IPR020472">
    <property type="entry name" value="WD40_PAC1"/>
</dbReference>
<feature type="repeat" description="WD" evidence="7">
    <location>
        <begin position="244"/>
        <end position="286"/>
    </location>
</feature>
<comment type="subcellular location">
    <subcellularLocation>
        <location evidence="1">Nucleus</location>
    </subcellularLocation>
</comment>
<evidence type="ECO:0000256" key="6">
    <source>
        <dbReference type="ARBA" id="ARBA00023242"/>
    </source>
</evidence>
<name>A0AAU9KXV5_9STRA</name>
<evidence type="ECO:0008006" key="12">
    <source>
        <dbReference type="Google" id="ProtNLM"/>
    </source>
</evidence>
<accession>A0AAU9KXV5</accession>
<keyword evidence="4" id="KW-0677">Repeat</keyword>
<dbReference type="PROSITE" id="PS50082">
    <property type="entry name" value="WD_REPEATS_2"/>
    <property type="match status" value="5"/>
</dbReference>
<feature type="repeat" description="WD" evidence="7">
    <location>
        <begin position="197"/>
        <end position="239"/>
    </location>
</feature>
<dbReference type="PANTHER" id="PTHR22850">
    <property type="entry name" value="WD40 REPEAT FAMILY"/>
    <property type="match status" value="1"/>
</dbReference>
<dbReference type="Pfam" id="PF12265">
    <property type="entry name" value="CAF1C_H4-bd"/>
    <property type="match status" value="1"/>
</dbReference>
<proteinExistence type="inferred from homology"/>
<dbReference type="EMBL" id="CAKKTJ010000262">
    <property type="protein sequence ID" value="CAH0478609.1"/>
    <property type="molecule type" value="Genomic_DNA"/>
</dbReference>
<reference evidence="10" key="1">
    <citation type="submission" date="2021-11" db="EMBL/GenBank/DDBJ databases">
        <authorList>
            <person name="Islam A."/>
            <person name="Islam S."/>
            <person name="Flora M.S."/>
            <person name="Rahman M."/>
            <person name="Ziaur R.M."/>
            <person name="Epstein J.H."/>
            <person name="Hassan M."/>
            <person name="Klassen M."/>
            <person name="Woodard K."/>
            <person name="Webb A."/>
            <person name="Webby R.J."/>
            <person name="El Zowalaty M.E."/>
        </authorList>
    </citation>
    <scope>NUCLEOTIDE SEQUENCE</scope>
    <source>
        <strain evidence="10">Pbs3</strain>
    </source>
</reference>
<dbReference type="PROSITE" id="PS00678">
    <property type="entry name" value="WD_REPEATS_1"/>
    <property type="match status" value="2"/>
</dbReference>
<evidence type="ECO:0000313" key="11">
    <source>
        <dbReference type="Proteomes" id="UP001160483"/>
    </source>
</evidence>
<sequence>MADASEQMKTTTSVSTTVAPTIESSVIAANEDALMQEKLISEEYKIWKKNTPFLYDLVMTHALEWPSLSVQWLPNSYTSAGDDFSVHKLLLGTHTSGAEQNHLMVAEVRLPLEETEIDARKYDEESQELGGFGGVSGKVDVKIRVNHDGEVNRARFMPSDELIVATKTPHAEVHVFDISKRPSQPEESSNSNPDFRLLGHTKEGYGLCWDPHKPFHLISGSDDAVICEWDIQNAGKIVEPLRKYSGHSDVIEDVAWHMHHTKIFGSVGDDKKLLIWDMRSESYDKPATTVYAHTAEVNCLAFSPFSEYLIATGSADKHVNLWDMRNMKAKLHSFEGHNDEVYQIQWSPHNETILGSCSADRRMHVWDLSKIGDEQSPEDAEDGPPELLFIHGGHTSKISDFSWNPNDPWVVASVAEDNVLQIWQMAENIYNEEDEETEQVDVADEELE</sequence>
<dbReference type="InterPro" id="IPR036322">
    <property type="entry name" value="WD40_repeat_dom_sf"/>
</dbReference>
<dbReference type="GO" id="GO:0005634">
    <property type="term" value="C:nucleus"/>
    <property type="evidence" value="ECO:0007669"/>
    <property type="project" value="UniProtKB-SubCell"/>
</dbReference>
<dbReference type="InterPro" id="IPR059104">
    <property type="entry name" value="Beta-prop_EIPR1-like"/>
</dbReference>
<dbReference type="PRINTS" id="PR00320">
    <property type="entry name" value="GPROTEINBRPT"/>
</dbReference>
<keyword evidence="3 7" id="KW-0853">WD repeat</keyword>
<evidence type="ECO:0000256" key="3">
    <source>
        <dbReference type="ARBA" id="ARBA00022574"/>
    </source>
</evidence>
<dbReference type="SMART" id="SM00320">
    <property type="entry name" value="WD40"/>
    <property type="match status" value="6"/>
</dbReference>
<gene>
    <name evidence="10" type="ORF">PBS003_LOCUS5300</name>
</gene>
<dbReference type="InterPro" id="IPR015943">
    <property type="entry name" value="WD40/YVTN_repeat-like_dom_sf"/>
</dbReference>
<dbReference type="Pfam" id="PF23609">
    <property type="entry name" value="Beta-prop_EIPR1"/>
    <property type="match status" value="1"/>
</dbReference>
<evidence type="ECO:0000259" key="9">
    <source>
        <dbReference type="Pfam" id="PF23609"/>
    </source>
</evidence>
<dbReference type="InterPro" id="IPR050459">
    <property type="entry name" value="WD_repeat_RBAP46/RBAP48/MSI1"/>
</dbReference>
<dbReference type="AlphaFoldDB" id="A0AAU9KXV5"/>
<evidence type="ECO:0000256" key="4">
    <source>
        <dbReference type="ARBA" id="ARBA00022737"/>
    </source>
</evidence>
<dbReference type="Gene3D" id="2.130.10.10">
    <property type="entry name" value="YVTN repeat-like/Quinoprotein amine dehydrogenase"/>
    <property type="match status" value="1"/>
</dbReference>
<evidence type="ECO:0000256" key="7">
    <source>
        <dbReference type="PROSITE-ProRule" id="PRU00221"/>
    </source>
</evidence>
<feature type="domain" description="Histone-binding protein RBBP4-like N-terminal" evidence="8">
    <location>
        <begin position="42"/>
        <end position="111"/>
    </location>
</feature>
<evidence type="ECO:0000256" key="1">
    <source>
        <dbReference type="ARBA" id="ARBA00004123"/>
    </source>
</evidence>
<evidence type="ECO:0000259" key="8">
    <source>
        <dbReference type="Pfam" id="PF12265"/>
    </source>
</evidence>
<evidence type="ECO:0000256" key="5">
    <source>
        <dbReference type="ARBA" id="ARBA00022853"/>
    </source>
</evidence>
<dbReference type="Pfam" id="PF00400">
    <property type="entry name" value="WD40"/>
    <property type="match status" value="2"/>
</dbReference>
<dbReference type="FunFam" id="2.130.10.10:FF:000512">
    <property type="entry name" value="WD-40 repeat-containing protein MSI1"/>
    <property type="match status" value="1"/>
</dbReference>
<keyword evidence="5" id="KW-0156">Chromatin regulator</keyword>
<dbReference type="Proteomes" id="UP001160483">
    <property type="component" value="Unassembled WGS sequence"/>
</dbReference>
<dbReference type="SUPFAM" id="SSF50978">
    <property type="entry name" value="WD40 repeat-like"/>
    <property type="match status" value="1"/>
</dbReference>
<feature type="repeat" description="WD" evidence="7">
    <location>
        <begin position="391"/>
        <end position="425"/>
    </location>
</feature>
<protein>
    <recommendedName>
        <fullName evidence="12">Histone-binding protein RBBP4 N-terminal domain-containing protein</fullName>
    </recommendedName>
</protein>
<dbReference type="GO" id="GO:0006325">
    <property type="term" value="P:chromatin organization"/>
    <property type="evidence" value="ECO:0007669"/>
    <property type="project" value="UniProtKB-KW"/>
</dbReference>
<comment type="caution">
    <text evidence="10">The sequence shown here is derived from an EMBL/GenBank/DDBJ whole genome shotgun (WGS) entry which is preliminary data.</text>
</comment>
<dbReference type="InterPro" id="IPR019775">
    <property type="entry name" value="WD40_repeat_CS"/>
</dbReference>
<evidence type="ECO:0000256" key="2">
    <source>
        <dbReference type="ARBA" id="ARBA00009341"/>
    </source>
</evidence>
<comment type="similarity">
    <text evidence="2">Belongs to the WD repeat RBAP46/RBAP48/MSI1 family.</text>
</comment>
<feature type="repeat" description="WD" evidence="7">
    <location>
        <begin position="334"/>
        <end position="369"/>
    </location>
</feature>
<keyword evidence="6" id="KW-0539">Nucleus</keyword>
<dbReference type="PROSITE" id="PS50294">
    <property type="entry name" value="WD_REPEATS_REGION"/>
    <property type="match status" value="2"/>
</dbReference>
<feature type="repeat" description="WD" evidence="7">
    <location>
        <begin position="290"/>
        <end position="332"/>
    </location>
</feature>
<dbReference type="InterPro" id="IPR022052">
    <property type="entry name" value="Histone-bd_RBBP4-like_N"/>
</dbReference>
<dbReference type="InterPro" id="IPR001680">
    <property type="entry name" value="WD40_rpt"/>
</dbReference>
<organism evidence="10 11">
    <name type="scientific">Peronospora belbahrii</name>
    <dbReference type="NCBI Taxonomy" id="622444"/>
    <lineage>
        <taxon>Eukaryota</taxon>
        <taxon>Sar</taxon>
        <taxon>Stramenopiles</taxon>
        <taxon>Oomycota</taxon>
        <taxon>Peronosporomycetes</taxon>
        <taxon>Peronosporales</taxon>
        <taxon>Peronosporaceae</taxon>
        <taxon>Peronospora</taxon>
    </lineage>
</organism>
<feature type="domain" description="EIPR1-like beta-propeller" evidence="9">
    <location>
        <begin position="251"/>
        <end position="366"/>
    </location>
</feature>